<proteinExistence type="predicted"/>
<dbReference type="SUPFAM" id="SSF56112">
    <property type="entry name" value="Protein kinase-like (PK-like)"/>
    <property type="match status" value="2"/>
</dbReference>
<dbReference type="RefSeq" id="WP_306389255.1">
    <property type="nucleotide sequence ID" value="NZ_JAVCAP010000014.1"/>
</dbReference>
<name>A0ABT9JSN1_9PROT</name>
<reference evidence="2" key="1">
    <citation type="journal article" date="2019" name="Int. J. Syst. Evol. Microbiol.">
        <title>The Global Catalogue of Microorganisms (GCM) 10K type strain sequencing project: providing services to taxonomists for standard genome sequencing and annotation.</title>
        <authorList>
            <consortium name="The Broad Institute Genomics Platform"/>
            <consortium name="The Broad Institute Genome Sequencing Center for Infectious Disease"/>
            <person name="Wu L."/>
            <person name="Ma J."/>
        </authorList>
    </citation>
    <scope>NUCLEOTIDE SEQUENCE [LARGE SCALE GENOMIC DNA]</scope>
    <source>
        <strain evidence="2">VKM B-3159</strain>
    </source>
</reference>
<protein>
    <submittedName>
        <fullName evidence="1">Lipopolysaccharide kinase InaA family protein</fullName>
    </submittedName>
</protein>
<dbReference type="InterPro" id="IPR011009">
    <property type="entry name" value="Kinase-like_dom_sf"/>
</dbReference>
<dbReference type="Proteomes" id="UP001225906">
    <property type="component" value="Unassembled WGS sequence"/>
</dbReference>
<organism evidence="1 2">
    <name type="scientific">Methylophilus aquaticus</name>
    <dbReference type="NCBI Taxonomy" id="1971610"/>
    <lineage>
        <taxon>Bacteria</taxon>
        <taxon>Pseudomonadati</taxon>
        <taxon>Pseudomonadota</taxon>
        <taxon>Betaproteobacteria</taxon>
        <taxon>Nitrosomonadales</taxon>
        <taxon>Methylophilaceae</taxon>
        <taxon>Methylophilus</taxon>
    </lineage>
</organism>
<keyword evidence="1" id="KW-0808">Transferase</keyword>
<dbReference type="GO" id="GO:0016301">
    <property type="term" value="F:kinase activity"/>
    <property type="evidence" value="ECO:0007669"/>
    <property type="project" value="UniProtKB-KW"/>
</dbReference>
<gene>
    <name evidence="1" type="ORF">Q9291_06690</name>
</gene>
<comment type="caution">
    <text evidence="1">The sequence shown here is derived from an EMBL/GenBank/DDBJ whole genome shotgun (WGS) entry which is preliminary data.</text>
</comment>
<dbReference type="Pfam" id="PF06293">
    <property type="entry name" value="Kdo"/>
    <property type="match status" value="1"/>
</dbReference>
<accession>A0ABT9JSN1</accession>
<dbReference type="EMBL" id="JAVCAP010000014">
    <property type="protein sequence ID" value="MDP8567531.1"/>
    <property type="molecule type" value="Genomic_DNA"/>
</dbReference>
<evidence type="ECO:0000313" key="2">
    <source>
        <dbReference type="Proteomes" id="UP001225906"/>
    </source>
</evidence>
<keyword evidence="2" id="KW-1185">Reference proteome</keyword>
<evidence type="ECO:0000313" key="1">
    <source>
        <dbReference type="EMBL" id="MDP8567531.1"/>
    </source>
</evidence>
<keyword evidence="1" id="KW-0418">Kinase</keyword>
<sequence>MVARLNDVISNLLAQPLPLLACPVVNAHTLSISLADGSQLQQLTAYRVLPARRWVFSADWQGQKVFAKVFLGQQADKYAARDAQGARQMLQAGLKTPALLWQGLTAAGDAQVLLYAAVERAESADARYANASEQERLTLLTHLVVTLASQHAAGLMQTDLHLKNFLLAEGVVWSIDGDGIKEKLLSARQAHKQLAELLSKISVLDQHTFSETLLQTYLLARQWPQTLSSEVLLTWAKRFKRAEVNAYVQHKIFRNCSDIEWLQTSLAAQAVSRAGGLHATDLPALEVAMHGGQPLKMGNTCTVMHTQLQDRQVVIKRYNIKNGWHALSRAWRPSRAAASWSNAHRLQYHGIATPQPLLMLETRCWGMRGCAYFVAAFSPWPDALLFFKQATDKRLRAEAVKQLSLLCYQLYLLRLSHGDMKATNLQITNGGQVVVMDLDSMRQHHCAQTALRAHVKDLRRLLQNWKDDTSLYNALVKSLRVIYSDVAPLKLAGISI</sequence>